<protein>
    <submittedName>
        <fullName evidence="2">Uncharacterized protein</fullName>
    </submittedName>
</protein>
<reference evidence="2 3" key="1">
    <citation type="journal article" date="2017" name="Genome Biol.">
        <title>New reference genome sequences of hot pepper reveal the massive evolution of plant disease-resistance genes by retroduplication.</title>
        <authorList>
            <person name="Kim S."/>
            <person name="Park J."/>
            <person name="Yeom S.I."/>
            <person name="Kim Y.M."/>
            <person name="Seo E."/>
            <person name="Kim K.T."/>
            <person name="Kim M.S."/>
            <person name="Lee J.M."/>
            <person name="Cheong K."/>
            <person name="Shin H.S."/>
            <person name="Kim S.B."/>
            <person name="Han K."/>
            <person name="Lee J."/>
            <person name="Park M."/>
            <person name="Lee H.A."/>
            <person name="Lee H.Y."/>
            <person name="Lee Y."/>
            <person name="Oh S."/>
            <person name="Lee J.H."/>
            <person name="Choi E."/>
            <person name="Choi E."/>
            <person name="Lee S.E."/>
            <person name="Jeon J."/>
            <person name="Kim H."/>
            <person name="Choi G."/>
            <person name="Song H."/>
            <person name="Lee J."/>
            <person name="Lee S.C."/>
            <person name="Kwon J.K."/>
            <person name="Lee H.Y."/>
            <person name="Koo N."/>
            <person name="Hong Y."/>
            <person name="Kim R.W."/>
            <person name="Kang W.H."/>
            <person name="Huh J.H."/>
            <person name="Kang B.C."/>
            <person name="Yang T.J."/>
            <person name="Lee Y.H."/>
            <person name="Bennetzen J.L."/>
            <person name="Choi D."/>
        </authorList>
    </citation>
    <scope>NUCLEOTIDE SEQUENCE [LARGE SCALE GENOMIC DNA]</scope>
    <source>
        <strain evidence="3">cv. PBC81</strain>
    </source>
</reference>
<feature type="compositionally biased region" description="Polar residues" evidence="1">
    <location>
        <begin position="129"/>
        <end position="146"/>
    </location>
</feature>
<reference evidence="3" key="2">
    <citation type="journal article" date="2017" name="J. Anim. Genet.">
        <title>Multiple reference genome sequences of hot pepper reveal the massive evolution of plant disease resistance genes by retroduplication.</title>
        <authorList>
            <person name="Kim S."/>
            <person name="Park J."/>
            <person name="Yeom S.-I."/>
            <person name="Kim Y.-M."/>
            <person name="Seo E."/>
            <person name="Kim K.-T."/>
            <person name="Kim M.-S."/>
            <person name="Lee J.M."/>
            <person name="Cheong K."/>
            <person name="Shin H.-S."/>
            <person name="Kim S.-B."/>
            <person name="Han K."/>
            <person name="Lee J."/>
            <person name="Park M."/>
            <person name="Lee H.-A."/>
            <person name="Lee H.-Y."/>
            <person name="Lee Y."/>
            <person name="Oh S."/>
            <person name="Lee J.H."/>
            <person name="Choi E."/>
            <person name="Choi E."/>
            <person name="Lee S.E."/>
            <person name="Jeon J."/>
            <person name="Kim H."/>
            <person name="Choi G."/>
            <person name="Song H."/>
            <person name="Lee J."/>
            <person name="Lee S.-C."/>
            <person name="Kwon J.-K."/>
            <person name="Lee H.-Y."/>
            <person name="Koo N."/>
            <person name="Hong Y."/>
            <person name="Kim R.W."/>
            <person name="Kang W.-H."/>
            <person name="Huh J.H."/>
            <person name="Kang B.-C."/>
            <person name="Yang T.-J."/>
            <person name="Lee Y.-H."/>
            <person name="Bennetzen J.L."/>
            <person name="Choi D."/>
        </authorList>
    </citation>
    <scope>NUCLEOTIDE SEQUENCE [LARGE SCALE GENOMIC DNA]</scope>
    <source>
        <strain evidence="3">cv. PBC81</strain>
    </source>
</reference>
<evidence type="ECO:0000256" key="1">
    <source>
        <dbReference type="SAM" id="MobiDB-lite"/>
    </source>
</evidence>
<proteinExistence type="predicted"/>
<comment type="caution">
    <text evidence="2">The sequence shown here is derived from an EMBL/GenBank/DDBJ whole genome shotgun (WGS) entry which is preliminary data.</text>
</comment>
<dbReference type="EMBL" id="MLFT02000003">
    <property type="protein sequence ID" value="PHT51662.1"/>
    <property type="molecule type" value="Genomic_DNA"/>
</dbReference>
<feature type="region of interest" description="Disordered" evidence="1">
    <location>
        <begin position="159"/>
        <end position="178"/>
    </location>
</feature>
<feature type="compositionally biased region" description="Basic and acidic residues" evidence="1">
    <location>
        <begin position="161"/>
        <end position="178"/>
    </location>
</feature>
<evidence type="ECO:0000313" key="3">
    <source>
        <dbReference type="Proteomes" id="UP000224567"/>
    </source>
</evidence>
<dbReference type="Proteomes" id="UP000224567">
    <property type="component" value="Unassembled WGS sequence"/>
</dbReference>
<feature type="compositionally biased region" description="Polar residues" evidence="1">
    <location>
        <begin position="34"/>
        <end position="43"/>
    </location>
</feature>
<feature type="region of interest" description="Disordered" evidence="1">
    <location>
        <begin position="1"/>
        <end position="49"/>
    </location>
</feature>
<dbReference type="AlphaFoldDB" id="A0A2G2X2E5"/>
<evidence type="ECO:0000313" key="2">
    <source>
        <dbReference type="EMBL" id="PHT51662.1"/>
    </source>
</evidence>
<name>A0A2G2X2E5_CAPBA</name>
<sequence>MESKNQTQPKISIISSQGTNTNASDEPRGEVPSAHSNGTSSSRKINRRTKLTEITAAIKIQTAFRAHLSETDSKTETVGSSYLTDMPLLSLRDPISTPGWEGVNTMPRVKTLSLYDPHLSGSDTRMVEPSSNRGTDGPPSRSSLECQTGTFFLDMTVEVMVRQESDGPPDRPSPEGQE</sequence>
<accession>A0A2G2X2E5</accession>
<organism evidence="2 3">
    <name type="scientific">Capsicum baccatum</name>
    <name type="common">Peruvian pepper</name>
    <dbReference type="NCBI Taxonomy" id="33114"/>
    <lineage>
        <taxon>Eukaryota</taxon>
        <taxon>Viridiplantae</taxon>
        <taxon>Streptophyta</taxon>
        <taxon>Embryophyta</taxon>
        <taxon>Tracheophyta</taxon>
        <taxon>Spermatophyta</taxon>
        <taxon>Magnoliopsida</taxon>
        <taxon>eudicotyledons</taxon>
        <taxon>Gunneridae</taxon>
        <taxon>Pentapetalae</taxon>
        <taxon>asterids</taxon>
        <taxon>lamiids</taxon>
        <taxon>Solanales</taxon>
        <taxon>Solanaceae</taxon>
        <taxon>Solanoideae</taxon>
        <taxon>Capsiceae</taxon>
        <taxon>Capsicum</taxon>
    </lineage>
</organism>
<dbReference type="PROSITE" id="PS50096">
    <property type="entry name" value="IQ"/>
    <property type="match status" value="1"/>
</dbReference>
<feature type="compositionally biased region" description="Polar residues" evidence="1">
    <location>
        <begin position="1"/>
        <end position="24"/>
    </location>
</feature>
<feature type="region of interest" description="Disordered" evidence="1">
    <location>
        <begin position="117"/>
        <end position="146"/>
    </location>
</feature>
<gene>
    <name evidence="2" type="ORF">CQW23_06124</name>
</gene>
<keyword evidence="3" id="KW-1185">Reference proteome</keyword>